<name>A0A0R0HSK4_SOYBN</name>
<evidence type="ECO:0000313" key="2">
    <source>
        <dbReference type="EnsemblPlants" id="KRH33565"/>
    </source>
</evidence>
<reference evidence="1 2" key="1">
    <citation type="journal article" date="2010" name="Nature">
        <title>Genome sequence of the palaeopolyploid soybean.</title>
        <authorList>
            <person name="Schmutz J."/>
            <person name="Cannon S.B."/>
            <person name="Schlueter J."/>
            <person name="Ma J."/>
            <person name="Mitros T."/>
            <person name="Nelson W."/>
            <person name="Hyten D.L."/>
            <person name="Song Q."/>
            <person name="Thelen J.J."/>
            <person name="Cheng J."/>
            <person name="Xu D."/>
            <person name="Hellsten U."/>
            <person name="May G.D."/>
            <person name="Yu Y."/>
            <person name="Sakurai T."/>
            <person name="Umezawa T."/>
            <person name="Bhattacharyya M.K."/>
            <person name="Sandhu D."/>
            <person name="Valliyodan B."/>
            <person name="Lindquist E."/>
            <person name="Peto M."/>
            <person name="Grant D."/>
            <person name="Shu S."/>
            <person name="Goodstein D."/>
            <person name="Barry K."/>
            <person name="Futrell-Griggs M."/>
            <person name="Abernathy B."/>
            <person name="Du J."/>
            <person name="Tian Z."/>
            <person name="Zhu L."/>
            <person name="Gill N."/>
            <person name="Joshi T."/>
            <person name="Libault M."/>
            <person name="Sethuraman A."/>
            <person name="Zhang X.-C."/>
            <person name="Shinozaki K."/>
            <person name="Nguyen H.T."/>
            <person name="Wing R.A."/>
            <person name="Cregan P."/>
            <person name="Specht J."/>
            <person name="Grimwood J."/>
            <person name="Rokhsar D."/>
            <person name="Stacey G."/>
            <person name="Shoemaker R.C."/>
            <person name="Jackson S.A."/>
        </authorList>
    </citation>
    <scope>NUCLEOTIDE SEQUENCE [LARGE SCALE GENOMIC DNA]</scope>
    <source>
        <strain evidence="2">cv. Williams 82</strain>
        <tissue evidence="1">Callus</tissue>
    </source>
</reference>
<evidence type="ECO:0000313" key="1">
    <source>
        <dbReference type="EMBL" id="KRH33565.1"/>
    </source>
</evidence>
<dbReference type="AlphaFoldDB" id="A0A0R0HSK4"/>
<evidence type="ECO:0000313" key="3">
    <source>
        <dbReference type="Proteomes" id="UP000008827"/>
    </source>
</evidence>
<protein>
    <submittedName>
        <fullName evidence="1 2">Uncharacterized protein</fullName>
    </submittedName>
</protein>
<keyword evidence="3" id="KW-1185">Reference proteome</keyword>
<dbReference type="Proteomes" id="UP000008827">
    <property type="component" value="Chromosome 10"/>
</dbReference>
<proteinExistence type="predicted"/>
<dbReference type="InParanoid" id="A0A0R0HSK4"/>
<reference evidence="1" key="3">
    <citation type="submission" date="2018-07" db="EMBL/GenBank/DDBJ databases">
        <title>WGS assembly of Glycine max.</title>
        <authorList>
            <person name="Schmutz J."/>
            <person name="Cannon S."/>
            <person name="Schlueter J."/>
            <person name="Ma J."/>
            <person name="Mitros T."/>
            <person name="Nelson W."/>
            <person name="Hyten D."/>
            <person name="Song Q."/>
            <person name="Thelen J."/>
            <person name="Cheng J."/>
            <person name="Xu D."/>
            <person name="Hellsten U."/>
            <person name="May G."/>
            <person name="Yu Y."/>
            <person name="Sakurai T."/>
            <person name="Umezawa T."/>
            <person name="Bhattacharyya M."/>
            <person name="Sandhu D."/>
            <person name="Valliyodan B."/>
            <person name="Lindquist E."/>
            <person name="Peto M."/>
            <person name="Grant D."/>
            <person name="Shu S."/>
            <person name="Goodstein D."/>
            <person name="Barry K."/>
            <person name="Futrell-Griggs M."/>
            <person name="Abernathy B."/>
            <person name="Du J."/>
            <person name="Tian Z."/>
            <person name="Zhu L."/>
            <person name="Gill N."/>
            <person name="Joshi T."/>
            <person name="Libault M."/>
            <person name="Sethuraman A."/>
            <person name="Zhang X."/>
            <person name="Shinozaki K."/>
            <person name="Nguyen H."/>
            <person name="Wing R."/>
            <person name="Cregan P."/>
            <person name="Specht J."/>
            <person name="Grimwood J."/>
            <person name="Rokhsar D."/>
            <person name="Stacey G."/>
            <person name="Shoemaker R."/>
            <person name="Jackson S."/>
        </authorList>
    </citation>
    <scope>NUCLEOTIDE SEQUENCE</scope>
    <source>
        <tissue evidence="1">Callus</tissue>
    </source>
</reference>
<sequence>MSKISEMDVAFKDANAKSPLWEQVSRFKLLHQEDIEFQRFGMRNNVDQLCVFECGIPGSA</sequence>
<dbReference type="EnsemblPlants" id="KRH33565">
    <property type="protein sequence ID" value="KRH33565"/>
    <property type="gene ID" value="GLYMA_10G131900"/>
</dbReference>
<organism evidence="1">
    <name type="scientific">Glycine max</name>
    <name type="common">Soybean</name>
    <name type="synonym">Glycine hispida</name>
    <dbReference type="NCBI Taxonomy" id="3847"/>
    <lineage>
        <taxon>Eukaryota</taxon>
        <taxon>Viridiplantae</taxon>
        <taxon>Streptophyta</taxon>
        <taxon>Embryophyta</taxon>
        <taxon>Tracheophyta</taxon>
        <taxon>Spermatophyta</taxon>
        <taxon>Magnoliopsida</taxon>
        <taxon>eudicotyledons</taxon>
        <taxon>Gunneridae</taxon>
        <taxon>Pentapetalae</taxon>
        <taxon>rosids</taxon>
        <taxon>fabids</taxon>
        <taxon>Fabales</taxon>
        <taxon>Fabaceae</taxon>
        <taxon>Papilionoideae</taxon>
        <taxon>50 kb inversion clade</taxon>
        <taxon>NPAAA clade</taxon>
        <taxon>indigoferoid/millettioid clade</taxon>
        <taxon>Phaseoleae</taxon>
        <taxon>Glycine</taxon>
        <taxon>Glycine subgen. Soja</taxon>
    </lineage>
</organism>
<gene>
    <name evidence="1" type="ORF">GLYMA_10G131900</name>
</gene>
<reference evidence="2" key="2">
    <citation type="submission" date="2018-02" db="UniProtKB">
        <authorList>
            <consortium name="EnsemblPlants"/>
        </authorList>
    </citation>
    <scope>IDENTIFICATION</scope>
    <source>
        <strain evidence="2">Williams 82</strain>
    </source>
</reference>
<dbReference type="EMBL" id="CM000843">
    <property type="protein sequence ID" value="KRH33565.1"/>
    <property type="molecule type" value="Genomic_DNA"/>
</dbReference>
<dbReference type="Gramene" id="KRH33565">
    <property type="protein sequence ID" value="KRH33565"/>
    <property type="gene ID" value="GLYMA_10G131900"/>
</dbReference>
<accession>A0A0R0HSK4</accession>